<evidence type="ECO:0000256" key="1">
    <source>
        <dbReference type="ARBA" id="ARBA00007120"/>
    </source>
</evidence>
<evidence type="ECO:0008006" key="4">
    <source>
        <dbReference type="Google" id="ProtNLM"/>
    </source>
</evidence>
<evidence type="ECO:0000313" key="3">
    <source>
        <dbReference type="Proteomes" id="UP000295601"/>
    </source>
</evidence>
<reference evidence="2 3" key="1">
    <citation type="submission" date="2019-03" db="EMBL/GenBank/DDBJ databases">
        <title>Genomic analyses of the natural microbiome of Caenorhabditis elegans.</title>
        <authorList>
            <person name="Samuel B."/>
        </authorList>
    </citation>
    <scope>NUCLEOTIDE SEQUENCE [LARGE SCALE GENOMIC DNA]</scope>
    <source>
        <strain evidence="2 3">JUb18</strain>
    </source>
</reference>
<keyword evidence="3" id="KW-1185">Reference proteome</keyword>
<name>A0A4R6S0W5_9MICO</name>
<dbReference type="AlphaFoldDB" id="A0A4R6S0W5"/>
<dbReference type="SUPFAM" id="SSF49777">
    <property type="entry name" value="PEBP-like"/>
    <property type="match status" value="1"/>
</dbReference>
<protein>
    <recommendedName>
        <fullName evidence="4">PBP family phospholipid-binding protein</fullName>
    </recommendedName>
</protein>
<dbReference type="EMBL" id="SNYA01000003">
    <property type="protein sequence ID" value="TDP93141.1"/>
    <property type="molecule type" value="Genomic_DNA"/>
</dbReference>
<dbReference type="InterPro" id="IPR008914">
    <property type="entry name" value="PEBP"/>
</dbReference>
<comment type="similarity">
    <text evidence="1">Belongs to the UPF0098 family.</text>
</comment>
<dbReference type="RefSeq" id="WP_133616275.1">
    <property type="nucleotide sequence ID" value="NZ_SNYA01000003.1"/>
</dbReference>
<dbReference type="Pfam" id="PF01161">
    <property type="entry name" value="PBP"/>
    <property type="match status" value="1"/>
</dbReference>
<dbReference type="Proteomes" id="UP000295601">
    <property type="component" value="Unassembled WGS sequence"/>
</dbReference>
<organism evidence="2 3">
    <name type="scientific">Leucobacter luti</name>
    <dbReference type="NCBI Taxonomy" id="340320"/>
    <lineage>
        <taxon>Bacteria</taxon>
        <taxon>Bacillati</taxon>
        <taxon>Actinomycetota</taxon>
        <taxon>Actinomycetes</taxon>
        <taxon>Micrococcales</taxon>
        <taxon>Microbacteriaceae</taxon>
        <taxon>Leucobacter</taxon>
    </lineage>
</organism>
<accession>A0A4R6S0W5</accession>
<dbReference type="NCBIfam" id="TIGR00481">
    <property type="entry name" value="YbhB/YbcL family Raf kinase inhibitor-like protein"/>
    <property type="match status" value="1"/>
</dbReference>
<dbReference type="InterPro" id="IPR005247">
    <property type="entry name" value="YbhB_YbcL/LppC-like"/>
</dbReference>
<dbReference type="PANTHER" id="PTHR30289:SF1">
    <property type="entry name" value="PEBP (PHOSPHATIDYLETHANOLAMINE-BINDING PROTEIN) FAMILY PROTEIN"/>
    <property type="match status" value="1"/>
</dbReference>
<dbReference type="Gene3D" id="3.90.280.10">
    <property type="entry name" value="PEBP-like"/>
    <property type="match status" value="1"/>
</dbReference>
<gene>
    <name evidence="2" type="ORF">EDF62_1117</name>
</gene>
<proteinExistence type="inferred from homology"/>
<dbReference type="PANTHER" id="PTHR30289">
    <property type="entry name" value="UNCHARACTERIZED PROTEIN YBCL-RELATED"/>
    <property type="match status" value="1"/>
</dbReference>
<sequence length="192" mass="19890">MTQTQQSQQGRGAINPYAGMPQVAGFTLTSADIQDGEPLPAELYAEHAGGANRSPQLSWSGFPAETQSFVVTCFDPDAPTGSGFWHWAVANIPASVTELAAGAGAPSGTPGSELLPPGAVTMPNEKREPAFTGAAPPEGTGVHHYWFVVHALNVPHIDVDPNATPAVLGFMMREAVVARAVIVATGEYGQAA</sequence>
<dbReference type="CDD" id="cd00865">
    <property type="entry name" value="PEBP_bact_arch"/>
    <property type="match status" value="1"/>
</dbReference>
<dbReference type="InterPro" id="IPR036610">
    <property type="entry name" value="PEBP-like_sf"/>
</dbReference>
<evidence type="ECO:0000313" key="2">
    <source>
        <dbReference type="EMBL" id="TDP93141.1"/>
    </source>
</evidence>
<comment type="caution">
    <text evidence="2">The sequence shown here is derived from an EMBL/GenBank/DDBJ whole genome shotgun (WGS) entry which is preliminary data.</text>
</comment>
<dbReference type="OrthoDB" id="9797506at2"/>